<evidence type="ECO:0000256" key="6">
    <source>
        <dbReference type="ARBA" id="ARBA00022723"/>
    </source>
</evidence>
<dbReference type="InterPro" id="IPR013264">
    <property type="entry name" value="DNAG_N"/>
</dbReference>
<dbReference type="GO" id="GO:0000428">
    <property type="term" value="C:DNA-directed RNA polymerase complex"/>
    <property type="evidence" value="ECO:0007669"/>
    <property type="project" value="UniProtKB-KW"/>
</dbReference>
<evidence type="ECO:0000256" key="8">
    <source>
        <dbReference type="ARBA" id="ARBA00022833"/>
    </source>
</evidence>
<protein>
    <recommendedName>
        <fullName evidence="12 13">DNA primase</fullName>
        <ecNumber evidence="12">2.7.7.101</ecNumber>
    </recommendedName>
</protein>
<feature type="domain" description="Toprim" evidence="16">
    <location>
        <begin position="263"/>
        <end position="353"/>
    </location>
</feature>
<dbReference type="InterPro" id="IPR002694">
    <property type="entry name" value="Znf_CHC2"/>
</dbReference>
<dbReference type="HAMAP" id="MF_00974">
    <property type="entry name" value="DNA_primase_DnaG"/>
    <property type="match status" value="1"/>
</dbReference>
<keyword evidence="6 12" id="KW-0479">Metal-binding</keyword>
<evidence type="ECO:0000256" key="2">
    <source>
        <dbReference type="ARBA" id="ARBA00022515"/>
    </source>
</evidence>
<dbReference type="eggNOG" id="COG0358">
    <property type="taxonomic scope" value="Bacteria"/>
</dbReference>
<keyword evidence="1 12" id="KW-0240">DNA-directed RNA polymerase</keyword>
<dbReference type="InterPro" id="IPR034151">
    <property type="entry name" value="TOPRIM_DnaG_bac"/>
</dbReference>
<dbReference type="SMART" id="SM00493">
    <property type="entry name" value="TOPRIM"/>
    <property type="match status" value="1"/>
</dbReference>
<dbReference type="GO" id="GO:1990077">
    <property type="term" value="C:primosome complex"/>
    <property type="evidence" value="ECO:0007669"/>
    <property type="project" value="UniProtKB-KW"/>
</dbReference>
<evidence type="ECO:0000256" key="12">
    <source>
        <dbReference type="HAMAP-Rule" id="MF_00974"/>
    </source>
</evidence>
<dbReference type="OrthoDB" id="9803773at2"/>
<comment type="similarity">
    <text evidence="12 13">Belongs to the DnaG primase family.</text>
</comment>
<keyword evidence="18" id="KW-1185">Reference proteome</keyword>
<comment type="catalytic activity">
    <reaction evidence="12">
        <text>ssDNA + n NTP = ssDNA/pppN(pN)n-1 hybrid + (n-1) diphosphate.</text>
        <dbReference type="EC" id="2.7.7.101"/>
    </reaction>
</comment>
<dbReference type="GO" id="GO:0003899">
    <property type="term" value="F:DNA-directed RNA polymerase activity"/>
    <property type="evidence" value="ECO:0007669"/>
    <property type="project" value="UniProtKB-UniRule"/>
</dbReference>
<dbReference type="EMBL" id="BAFE01000027">
    <property type="protein sequence ID" value="GAB47792.1"/>
    <property type="molecule type" value="Genomic_DNA"/>
</dbReference>
<reference evidence="17 18" key="1">
    <citation type="submission" date="2012-02" db="EMBL/GenBank/DDBJ databases">
        <title>Whole genome shotgun sequence of Mobilicoccus pelagius NBRC 104925.</title>
        <authorList>
            <person name="Yoshida Y."/>
            <person name="Hosoyama A."/>
            <person name="Tsuchikane K."/>
            <person name="Katsumata H."/>
            <person name="Yamazaki S."/>
            <person name="Fujita N."/>
        </authorList>
    </citation>
    <scope>NUCLEOTIDE SEQUENCE [LARGE SCALE GENOMIC DNA]</scope>
    <source>
        <strain evidence="17 18">NBRC 104925</strain>
    </source>
</reference>
<evidence type="ECO:0000256" key="11">
    <source>
        <dbReference type="ARBA" id="ARBA00023163"/>
    </source>
</evidence>
<dbReference type="SMART" id="SM00400">
    <property type="entry name" value="ZnF_CHCC"/>
    <property type="match status" value="1"/>
</dbReference>
<dbReference type="InterPro" id="IPR006171">
    <property type="entry name" value="TOPRIM_dom"/>
</dbReference>
<comment type="domain">
    <text evidence="12">Contains an N-terminal zinc-binding domain, a central core domain that contains the primase activity, and a C-terminal DnaB-binding domain.</text>
</comment>
<dbReference type="PANTHER" id="PTHR30313:SF2">
    <property type="entry name" value="DNA PRIMASE"/>
    <property type="match status" value="1"/>
</dbReference>
<dbReference type="PIRSF" id="PIRSF002811">
    <property type="entry name" value="DnaG"/>
    <property type="match status" value="1"/>
</dbReference>
<keyword evidence="11 12" id="KW-0804">Transcription</keyword>
<dbReference type="SUPFAM" id="SSF56731">
    <property type="entry name" value="DNA primase core"/>
    <property type="match status" value="1"/>
</dbReference>
<dbReference type="Gene3D" id="3.90.580.10">
    <property type="entry name" value="Zinc finger, CHC2-type domain"/>
    <property type="match status" value="1"/>
</dbReference>
<dbReference type="InterPro" id="IPR006295">
    <property type="entry name" value="DNA_primase_DnaG"/>
</dbReference>
<dbReference type="SUPFAM" id="SSF57783">
    <property type="entry name" value="Zinc beta-ribbon"/>
    <property type="match status" value="1"/>
</dbReference>
<dbReference type="EC" id="2.7.7.101" evidence="12"/>
<dbReference type="InterPro" id="IPR036977">
    <property type="entry name" value="DNA_primase_Znf_CHC2"/>
</dbReference>
<dbReference type="Pfam" id="PF08275">
    <property type="entry name" value="DNAG_N"/>
    <property type="match status" value="1"/>
</dbReference>
<dbReference type="Pfam" id="PF13662">
    <property type="entry name" value="Toprim_4"/>
    <property type="match status" value="1"/>
</dbReference>
<comment type="cofactor">
    <cofactor evidence="12 13 14">
        <name>Zn(2+)</name>
        <dbReference type="ChEBI" id="CHEBI:29105"/>
    </cofactor>
    <text evidence="12 13 14">Binds 1 zinc ion per monomer.</text>
</comment>
<dbReference type="InterPro" id="IPR019475">
    <property type="entry name" value="DNA_primase_DnaB-bd"/>
</dbReference>
<accession>H5UPY7</accession>
<keyword evidence="3 12" id="KW-0808">Transferase</keyword>
<keyword evidence="8 12" id="KW-0862">Zinc</keyword>
<dbReference type="GO" id="GO:0003677">
    <property type="term" value="F:DNA binding"/>
    <property type="evidence" value="ECO:0007669"/>
    <property type="project" value="UniProtKB-KW"/>
</dbReference>
<keyword evidence="2 12" id="KW-0639">Primosome</keyword>
<keyword evidence="7 12" id="KW-0863">Zinc-finger</keyword>
<name>H5UPY7_9MICO</name>
<dbReference type="InterPro" id="IPR050219">
    <property type="entry name" value="DnaG_primase"/>
</dbReference>
<dbReference type="CDD" id="cd03364">
    <property type="entry name" value="TOPRIM_DnaG_primases"/>
    <property type="match status" value="1"/>
</dbReference>
<dbReference type="PANTHER" id="PTHR30313">
    <property type="entry name" value="DNA PRIMASE"/>
    <property type="match status" value="1"/>
</dbReference>
<evidence type="ECO:0000313" key="18">
    <source>
        <dbReference type="Proteomes" id="UP000004367"/>
    </source>
</evidence>
<sequence length="637" mass="70031">MGGRIKAEDVEAVKDRTSVEAVVREHVTLTRAGAGRLKGLCPFHDEKTPSFTIRPAVGRWHCFGCGEGGDVISFVQQVDHLTFTEAVERLAAAAGMELHYEEGGGPREPGMGRRARLVEAHRVAEEFYHEALLRSRDARIGRDFLRERGFDSAAATRFGVGYAPRGGEDLVRHLREKGFSEEEMTLGGLAGKGSRGLYDRFRGRLVWPIRDITGDTVGFGARRLYDDDRIAAKYLNTAETPIYKKTHLLYGLDLAKKAISTGRRAVVVEGYTDVMACHLAGVKSAVATCGTAFGADHVSTLRRILRDDAAGGARTVFTFDGDAAGQKAAMRAFELDQRWASQSYVAVAPDGMDPCELRQQRGDDAVRRLVDDAVPMFEFAVRTLLSQVDLDTAEGRVAGMKNVARIIAEIRDPTLRPEYTRTVAGWIGVDIEQMREVVAHAPKGLPPVGDVAPRQRRGDAEAGRQEEDEPSTLLPAPDLRDPTVLLGHLFLQVLVQFPRSIAPEDLYRVVEESFVAPAHRAVFVGTLTALVSGAADRPNEWIDAIIDASPAPVDSLVETLAMERIQARVDPETGEPDARYITDLLTRLWEAPLQARIADAASALRRVEHDDPARAHEIAVELQGLQLELTELRSRRE</sequence>
<comment type="caution">
    <text evidence="17">The sequence shown here is derived from an EMBL/GenBank/DDBJ whole genome shotgun (WGS) entry which is preliminary data.</text>
</comment>
<evidence type="ECO:0000313" key="17">
    <source>
        <dbReference type="EMBL" id="GAB47792.1"/>
    </source>
</evidence>
<evidence type="ECO:0000256" key="10">
    <source>
        <dbReference type="ARBA" id="ARBA00023125"/>
    </source>
</evidence>
<dbReference type="GO" id="GO:0008270">
    <property type="term" value="F:zinc ion binding"/>
    <property type="evidence" value="ECO:0007669"/>
    <property type="project" value="UniProtKB-UniRule"/>
</dbReference>
<dbReference type="FunFam" id="3.90.580.10:FF:000001">
    <property type="entry name" value="DNA primase"/>
    <property type="match status" value="1"/>
</dbReference>
<evidence type="ECO:0000256" key="3">
    <source>
        <dbReference type="ARBA" id="ARBA00022679"/>
    </source>
</evidence>
<dbReference type="InterPro" id="IPR037068">
    <property type="entry name" value="DNA_primase_core_N_sf"/>
</dbReference>
<dbReference type="GO" id="GO:0006269">
    <property type="term" value="P:DNA replication, synthesis of primer"/>
    <property type="evidence" value="ECO:0007669"/>
    <property type="project" value="UniProtKB-UniRule"/>
</dbReference>
<evidence type="ECO:0000256" key="14">
    <source>
        <dbReference type="PIRSR" id="PIRSR002811-1"/>
    </source>
</evidence>
<dbReference type="Gene3D" id="3.40.1360.10">
    <property type="match status" value="1"/>
</dbReference>
<dbReference type="STRING" id="1089455.MOPEL_029_00720"/>
<evidence type="ECO:0000256" key="15">
    <source>
        <dbReference type="SAM" id="MobiDB-lite"/>
    </source>
</evidence>
<evidence type="ECO:0000256" key="5">
    <source>
        <dbReference type="ARBA" id="ARBA00022705"/>
    </source>
</evidence>
<gene>
    <name evidence="12 17" type="primary">dnaG</name>
    <name evidence="17" type="ORF">MOPEL_029_00720</name>
</gene>
<feature type="zinc finger region" description="CHC2-type" evidence="12 14">
    <location>
        <begin position="41"/>
        <end position="65"/>
    </location>
</feature>
<evidence type="ECO:0000256" key="13">
    <source>
        <dbReference type="PIRNR" id="PIRNR002811"/>
    </source>
</evidence>
<keyword evidence="10 12" id="KW-0238">DNA-binding</keyword>
<dbReference type="InterPro" id="IPR030846">
    <property type="entry name" value="DnaG_bac"/>
</dbReference>
<dbReference type="Proteomes" id="UP000004367">
    <property type="component" value="Unassembled WGS sequence"/>
</dbReference>
<comment type="function">
    <text evidence="12 13">RNA polymerase that catalyzes the synthesis of short RNA molecules used as primers for DNA polymerase during DNA replication.</text>
</comment>
<keyword evidence="4 12" id="KW-0548">Nucleotidyltransferase</keyword>
<organism evidence="17 18">
    <name type="scientific">Mobilicoccus pelagius NBRC 104925</name>
    <dbReference type="NCBI Taxonomy" id="1089455"/>
    <lineage>
        <taxon>Bacteria</taxon>
        <taxon>Bacillati</taxon>
        <taxon>Actinomycetota</taxon>
        <taxon>Actinomycetes</taxon>
        <taxon>Micrococcales</taxon>
        <taxon>Dermatophilaceae</taxon>
        <taxon>Mobilicoccus</taxon>
    </lineage>
</organism>
<dbReference type="RefSeq" id="WP_009481690.1">
    <property type="nucleotide sequence ID" value="NZ_BAFE01000027.1"/>
</dbReference>
<evidence type="ECO:0000256" key="4">
    <source>
        <dbReference type="ARBA" id="ARBA00022695"/>
    </source>
</evidence>
<dbReference type="NCBIfam" id="TIGR01391">
    <property type="entry name" value="dnaG"/>
    <property type="match status" value="1"/>
</dbReference>
<evidence type="ECO:0000256" key="9">
    <source>
        <dbReference type="ARBA" id="ARBA00022842"/>
    </source>
</evidence>
<feature type="region of interest" description="Disordered" evidence="15">
    <location>
        <begin position="442"/>
        <end position="477"/>
    </location>
</feature>
<evidence type="ECO:0000259" key="16">
    <source>
        <dbReference type="PROSITE" id="PS50880"/>
    </source>
</evidence>
<dbReference type="Pfam" id="PF01807">
    <property type="entry name" value="Zn_ribbon_DnaG"/>
    <property type="match status" value="1"/>
</dbReference>
<comment type="subunit">
    <text evidence="12">Monomer. Interacts with DnaB.</text>
</comment>
<keyword evidence="9" id="KW-0460">Magnesium</keyword>
<dbReference type="GO" id="GO:0005737">
    <property type="term" value="C:cytoplasm"/>
    <property type="evidence" value="ECO:0007669"/>
    <property type="project" value="TreeGrafter"/>
</dbReference>
<dbReference type="AlphaFoldDB" id="H5UPY7"/>
<evidence type="ECO:0000256" key="7">
    <source>
        <dbReference type="ARBA" id="ARBA00022771"/>
    </source>
</evidence>
<dbReference type="PROSITE" id="PS50880">
    <property type="entry name" value="TOPRIM"/>
    <property type="match status" value="1"/>
</dbReference>
<feature type="compositionally biased region" description="Basic and acidic residues" evidence="15">
    <location>
        <begin position="456"/>
        <end position="465"/>
    </location>
</feature>
<proteinExistence type="inferred from homology"/>
<dbReference type="Pfam" id="PF10410">
    <property type="entry name" value="DnaB_bind"/>
    <property type="match status" value="1"/>
</dbReference>
<dbReference type="Gene3D" id="3.90.980.10">
    <property type="entry name" value="DNA primase, catalytic core, N-terminal domain"/>
    <property type="match status" value="1"/>
</dbReference>
<evidence type="ECO:0000256" key="1">
    <source>
        <dbReference type="ARBA" id="ARBA00022478"/>
    </source>
</evidence>
<keyword evidence="5 12" id="KW-0235">DNA replication</keyword>